<feature type="transmembrane region" description="Helical" evidence="10">
    <location>
        <begin position="72"/>
        <end position="91"/>
    </location>
</feature>
<proteinExistence type="predicted"/>
<keyword evidence="3" id="KW-0597">Phosphoprotein</keyword>
<keyword evidence="10" id="KW-0472">Membrane</keyword>
<evidence type="ECO:0000256" key="1">
    <source>
        <dbReference type="ARBA" id="ARBA00000085"/>
    </source>
</evidence>
<dbReference type="EC" id="2.7.13.3" evidence="2"/>
<evidence type="ECO:0000256" key="4">
    <source>
        <dbReference type="ARBA" id="ARBA00022679"/>
    </source>
</evidence>
<comment type="caution">
    <text evidence="14">The sequence shown here is derived from an EMBL/GenBank/DDBJ whole genome shotgun (WGS) entry which is preliminary data.</text>
</comment>
<dbReference type="GO" id="GO:0005524">
    <property type="term" value="F:ATP binding"/>
    <property type="evidence" value="ECO:0007669"/>
    <property type="project" value="UniProtKB-KW"/>
</dbReference>
<keyword evidence="5" id="KW-0547">Nucleotide-binding</keyword>
<dbReference type="Pfam" id="PF13796">
    <property type="entry name" value="Sensor"/>
    <property type="match status" value="1"/>
</dbReference>
<accession>A0A7W7LTF3</accession>
<evidence type="ECO:0000256" key="7">
    <source>
        <dbReference type="ARBA" id="ARBA00022840"/>
    </source>
</evidence>
<keyword evidence="7" id="KW-0067">ATP-binding</keyword>
<feature type="compositionally biased region" description="Basic and acidic residues" evidence="9">
    <location>
        <begin position="14"/>
        <end position="24"/>
    </location>
</feature>
<dbReference type="InterPro" id="IPR003594">
    <property type="entry name" value="HATPase_dom"/>
</dbReference>
<dbReference type="SUPFAM" id="SSF55874">
    <property type="entry name" value="ATPase domain of HSP90 chaperone/DNA topoisomerase II/histidine kinase"/>
    <property type="match status" value="1"/>
</dbReference>
<feature type="domain" description="Signal transduction histidine kinase subgroup 3 dimerisation and phosphoacceptor" evidence="12">
    <location>
        <begin position="256"/>
        <end position="324"/>
    </location>
</feature>
<sequence length="446" mass="47559">MRAGDELTENTAGHVHDDRTHTRSADAMIPRNPLRALTSPALWRACAHLATDGLVAIAGLAVLTVLGAGICGIPLGLVGLPVTVAAGWALFRLAAFERSRFAITSGVAITEPPQPPWSWRSLESVVTFARSRCTWQLIAYFTLLTGVAWVTTIGVALIWAAPLMLALLPVYCHFLPSGEAAVGPWVVGSLPTTLLVSLVALLFGAFVSPLLVRPLMALDLALGRALLSRPRGMELVQRVKDLTESRAKVVDAAEAERKRIERDLHDGAQQRLVAMSITLGRATSRLKKSGDETTQKLVEDVRRETLHAITELRNLARGLHPPVLTDRGLEAALSAVAALAPVPVRLDVQVDPRPSATVEAVAYFMVTEALTNVAKHANASRAWVEIRRDDDQLNIKIGDDGQGGADPTRGSGLAGLEGRVSGVDGRLRISSPVGGPTVIEVDIPCG</sequence>
<protein>
    <recommendedName>
        <fullName evidence="2">histidine kinase</fullName>
        <ecNumber evidence="2">2.7.13.3</ecNumber>
    </recommendedName>
</protein>
<evidence type="ECO:0000256" key="2">
    <source>
        <dbReference type="ARBA" id="ARBA00012438"/>
    </source>
</evidence>
<evidence type="ECO:0000256" key="6">
    <source>
        <dbReference type="ARBA" id="ARBA00022777"/>
    </source>
</evidence>
<feature type="domain" description="Putative sensor" evidence="13">
    <location>
        <begin position="49"/>
        <end position="227"/>
    </location>
</feature>
<keyword evidence="4" id="KW-0808">Transferase</keyword>
<feature type="transmembrane region" description="Helical" evidence="10">
    <location>
        <begin position="41"/>
        <end position="66"/>
    </location>
</feature>
<evidence type="ECO:0000313" key="15">
    <source>
        <dbReference type="Proteomes" id="UP000556084"/>
    </source>
</evidence>
<evidence type="ECO:0000256" key="8">
    <source>
        <dbReference type="ARBA" id="ARBA00023012"/>
    </source>
</evidence>
<dbReference type="InterPro" id="IPR025828">
    <property type="entry name" value="Put_sensor_dom"/>
</dbReference>
<dbReference type="AlphaFoldDB" id="A0A7W7LTF3"/>
<evidence type="ECO:0000259" key="12">
    <source>
        <dbReference type="Pfam" id="PF07730"/>
    </source>
</evidence>
<gene>
    <name evidence="14" type="ORF">FHS39_005001</name>
</gene>
<feature type="region of interest" description="Disordered" evidence="9">
    <location>
        <begin position="1"/>
        <end position="25"/>
    </location>
</feature>
<dbReference type="Pfam" id="PF02518">
    <property type="entry name" value="HATPase_c"/>
    <property type="match status" value="1"/>
</dbReference>
<feature type="domain" description="Histidine kinase/HSP90-like ATPase" evidence="11">
    <location>
        <begin position="363"/>
        <end position="444"/>
    </location>
</feature>
<feature type="transmembrane region" description="Helical" evidence="10">
    <location>
        <begin position="194"/>
        <end position="212"/>
    </location>
</feature>
<keyword evidence="10" id="KW-1133">Transmembrane helix</keyword>
<dbReference type="PANTHER" id="PTHR24421:SF10">
    <property type="entry name" value="NITRATE_NITRITE SENSOR PROTEIN NARQ"/>
    <property type="match status" value="1"/>
</dbReference>
<dbReference type="InterPro" id="IPR036890">
    <property type="entry name" value="HATPase_C_sf"/>
</dbReference>
<keyword evidence="8" id="KW-0902">Two-component regulatory system</keyword>
<reference evidence="14 15" key="1">
    <citation type="submission" date="2020-08" db="EMBL/GenBank/DDBJ databases">
        <title>Genomic Encyclopedia of Type Strains, Phase III (KMG-III): the genomes of soil and plant-associated and newly described type strains.</title>
        <authorList>
            <person name="Whitman W."/>
        </authorList>
    </citation>
    <scope>NUCLEOTIDE SEQUENCE [LARGE SCALE GENOMIC DNA]</scope>
    <source>
        <strain evidence="14 15">CECT 3266</strain>
    </source>
</reference>
<feature type="transmembrane region" description="Helical" evidence="10">
    <location>
        <begin position="137"/>
        <end position="161"/>
    </location>
</feature>
<dbReference type="GO" id="GO:0046983">
    <property type="term" value="F:protein dimerization activity"/>
    <property type="evidence" value="ECO:0007669"/>
    <property type="project" value="InterPro"/>
</dbReference>
<evidence type="ECO:0000256" key="3">
    <source>
        <dbReference type="ARBA" id="ARBA00022553"/>
    </source>
</evidence>
<dbReference type="GO" id="GO:0000155">
    <property type="term" value="F:phosphorelay sensor kinase activity"/>
    <property type="evidence" value="ECO:0007669"/>
    <property type="project" value="InterPro"/>
</dbReference>
<evidence type="ECO:0000256" key="5">
    <source>
        <dbReference type="ARBA" id="ARBA00022741"/>
    </source>
</evidence>
<dbReference type="GO" id="GO:0016020">
    <property type="term" value="C:membrane"/>
    <property type="evidence" value="ECO:0007669"/>
    <property type="project" value="InterPro"/>
</dbReference>
<keyword evidence="6 14" id="KW-0418">Kinase</keyword>
<evidence type="ECO:0000259" key="13">
    <source>
        <dbReference type="Pfam" id="PF13796"/>
    </source>
</evidence>
<dbReference type="InterPro" id="IPR011712">
    <property type="entry name" value="Sig_transdc_His_kin_sub3_dim/P"/>
</dbReference>
<dbReference type="PANTHER" id="PTHR24421">
    <property type="entry name" value="NITRATE/NITRITE SENSOR PROTEIN NARX-RELATED"/>
    <property type="match status" value="1"/>
</dbReference>
<keyword evidence="15" id="KW-1185">Reference proteome</keyword>
<organism evidence="14 15">
    <name type="scientific">Streptomyces olivoverticillatus</name>
    <dbReference type="NCBI Taxonomy" id="66427"/>
    <lineage>
        <taxon>Bacteria</taxon>
        <taxon>Bacillati</taxon>
        <taxon>Actinomycetota</taxon>
        <taxon>Actinomycetes</taxon>
        <taxon>Kitasatosporales</taxon>
        <taxon>Streptomycetaceae</taxon>
        <taxon>Streptomyces</taxon>
    </lineage>
</organism>
<evidence type="ECO:0000313" key="14">
    <source>
        <dbReference type="EMBL" id="MBB4895919.1"/>
    </source>
</evidence>
<name>A0A7W7LTF3_9ACTN</name>
<comment type="catalytic activity">
    <reaction evidence="1">
        <text>ATP + protein L-histidine = ADP + protein N-phospho-L-histidine.</text>
        <dbReference type="EC" id="2.7.13.3"/>
    </reaction>
</comment>
<dbReference type="Gene3D" id="3.30.565.10">
    <property type="entry name" value="Histidine kinase-like ATPase, C-terminal domain"/>
    <property type="match status" value="1"/>
</dbReference>
<dbReference type="EMBL" id="JACHJH010000011">
    <property type="protein sequence ID" value="MBB4895919.1"/>
    <property type="molecule type" value="Genomic_DNA"/>
</dbReference>
<dbReference type="RefSeq" id="WP_184351714.1">
    <property type="nucleotide sequence ID" value="NZ_JACHJH010000011.1"/>
</dbReference>
<dbReference type="CDD" id="cd16917">
    <property type="entry name" value="HATPase_UhpB-NarQ-NarX-like"/>
    <property type="match status" value="1"/>
</dbReference>
<dbReference type="Proteomes" id="UP000556084">
    <property type="component" value="Unassembled WGS sequence"/>
</dbReference>
<dbReference type="Pfam" id="PF07730">
    <property type="entry name" value="HisKA_3"/>
    <property type="match status" value="1"/>
</dbReference>
<evidence type="ECO:0000256" key="9">
    <source>
        <dbReference type="SAM" id="MobiDB-lite"/>
    </source>
</evidence>
<evidence type="ECO:0000259" key="11">
    <source>
        <dbReference type="Pfam" id="PF02518"/>
    </source>
</evidence>
<dbReference type="InterPro" id="IPR050482">
    <property type="entry name" value="Sensor_HK_TwoCompSys"/>
</dbReference>
<dbReference type="Gene3D" id="1.20.5.1930">
    <property type="match status" value="1"/>
</dbReference>
<evidence type="ECO:0000256" key="10">
    <source>
        <dbReference type="SAM" id="Phobius"/>
    </source>
</evidence>
<keyword evidence="10" id="KW-0812">Transmembrane</keyword>